<keyword evidence="3" id="KW-1185">Reference proteome</keyword>
<feature type="transmembrane region" description="Helical" evidence="1">
    <location>
        <begin position="15"/>
        <end position="37"/>
    </location>
</feature>
<evidence type="ECO:0008006" key="4">
    <source>
        <dbReference type="Google" id="ProtNLM"/>
    </source>
</evidence>
<organism evidence="2 3">
    <name type="scientific">Delftia acidovorans (strain DSM 14801 / SPH-1)</name>
    <dbReference type="NCBI Taxonomy" id="398578"/>
    <lineage>
        <taxon>Bacteria</taxon>
        <taxon>Pseudomonadati</taxon>
        <taxon>Pseudomonadota</taxon>
        <taxon>Betaproteobacteria</taxon>
        <taxon>Burkholderiales</taxon>
        <taxon>Comamonadaceae</taxon>
        <taxon>Delftia</taxon>
    </lineage>
</organism>
<dbReference type="AlphaFoldDB" id="A9BY24"/>
<proteinExistence type="predicted"/>
<keyword evidence="1" id="KW-0472">Membrane</keyword>
<sequence>MKAMVRRLWCEGRDLLELVLIPGLAAVLPWTFCFRIFRRLARWQWLYREACEADWRQAHAKGFAQDRLHWLWERKLVQLVDHADHYLHRTRSDAWMRRHLQVRGDWMEHGRPSFLFTFHWGAGMWGLRHARKAGLSVHALSAPAENASFHGRWVLMRYVKARLRSVEQALEQPLVFVPRGLRQVKDALARDEQILALLDVPQDGSGKGQVFGLLGEQVLLSIAIPEMAARQSQAYAVYATGLDVASGQRFLEIMCFGPGAGAQDMTLEMLAQLEALIWKSPAAWHLWGQWPRFCARQ</sequence>
<evidence type="ECO:0000313" key="2">
    <source>
        <dbReference type="EMBL" id="ABX33959.1"/>
    </source>
</evidence>
<evidence type="ECO:0000256" key="1">
    <source>
        <dbReference type="SAM" id="Phobius"/>
    </source>
</evidence>
<keyword evidence="1" id="KW-1133">Transmembrane helix</keyword>
<accession>A9BY24</accession>
<reference evidence="2 3" key="1">
    <citation type="journal article" date="2004" name="Appl. Environ. Microbiol.">
        <title>Mineralization of individual congeners of linear alkylbenzenesulfonate by defined pairs of heterotrophic bacteria.</title>
        <authorList>
            <person name="Schleheck D."/>
            <person name="Knepper T.P."/>
            <person name="Fischer K."/>
            <person name="Cook A.M."/>
        </authorList>
    </citation>
    <scope>NUCLEOTIDE SEQUENCE [LARGE SCALE GENOMIC DNA]</scope>
    <source>
        <strain evidence="3">DSM 14801 / SPH-1</strain>
    </source>
</reference>
<dbReference type="eggNOG" id="COG1560">
    <property type="taxonomic scope" value="Bacteria"/>
</dbReference>
<evidence type="ECO:0000313" key="3">
    <source>
        <dbReference type="Proteomes" id="UP000000784"/>
    </source>
</evidence>
<reference evidence="3" key="2">
    <citation type="submission" date="2007-11" db="EMBL/GenBank/DDBJ databases">
        <title>Complete sequence of Delftia acidovorans DSM 14801 / SPH-1.</title>
        <authorList>
            <person name="Copeland A."/>
            <person name="Lucas S."/>
            <person name="Lapidus A."/>
            <person name="Barry K."/>
            <person name="Glavina del Rio T."/>
            <person name="Dalin E."/>
            <person name="Tice H."/>
            <person name="Pitluck S."/>
            <person name="Lowry S."/>
            <person name="Clum A."/>
            <person name="Schmutz J."/>
            <person name="Larimer F."/>
            <person name="Land M."/>
            <person name="Hauser L."/>
            <person name="Kyrpides N."/>
            <person name="Kim E."/>
            <person name="Schleheck D."/>
            <person name="Richardson P."/>
        </authorList>
    </citation>
    <scope>NUCLEOTIDE SEQUENCE [LARGE SCALE GENOMIC DNA]</scope>
    <source>
        <strain evidence="3">DSM 14801 / SPH-1</strain>
    </source>
</reference>
<dbReference type="Proteomes" id="UP000000784">
    <property type="component" value="Chromosome"/>
</dbReference>
<dbReference type="EMBL" id="CP000884">
    <property type="protein sequence ID" value="ABX33959.1"/>
    <property type="molecule type" value="Genomic_DNA"/>
</dbReference>
<dbReference type="STRING" id="398578.Daci_1315"/>
<protein>
    <recommendedName>
        <fullName evidence="4">Lipid A biosynthesis acyltransferase</fullName>
    </recommendedName>
</protein>
<name>A9BY24_DELAS</name>
<dbReference type="HOGENOM" id="CLU_965874_0_0_4"/>
<keyword evidence="1" id="KW-0812">Transmembrane</keyword>
<dbReference type="KEGG" id="dac:Daci_1315"/>
<gene>
    <name evidence="2" type="ordered locus">Daci_1315</name>
</gene>